<keyword evidence="3" id="KW-0804">Transcription</keyword>
<dbReference type="Gene3D" id="3.10.20.90">
    <property type="entry name" value="Phosphatidylinositol 3-kinase Catalytic Subunit, Chain A, domain 1"/>
    <property type="match status" value="1"/>
</dbReference>
<dbReference type="AlphaFoldDB" id="A0AAV7G255"/>
<feature type="domain" description="AUX/IAA" evidence="4">
    <location>
        <begin position="61"/>
        <end position="196"/>
    </location>
</feature>
<dbReference type="Pfam" id="PF02309">
    <property type="entry name" value="AUX_IAA"/>
    <property type="match status" value="1"/>
</dbReference>
<evidence type="ECO:0000256" key="1">
    <source>
        <dbReference type="ARBA" id="ARBA00002159"/>
    </source>
</evidence>
<dbReference type="EMBL" id="JAGFBR010000018">
    <property type="protein sequence ID" value="KAH0449659.1"/>
    <property type="molecule type" value="Genomic_DNA"/>
</dbReference>
<name>A0AAV7G255_DENCH</name>
<keyword evidence="3" id="KW-0927">Auxin signaling pathway</keyword>
<dbReference type="PANTHER" id="PTHR31734:SF2">
    <property type="entry name" value="AUXIN-RESPONSIVE PROTEIN IAA26"/>
    <property type="match status" value="1"/>
</dbReference>
<keyword evidence="3" id="KW-0678">Repressor</keyword>
<accession>A0AAV7G255</accession>
<evidence type="ECO:0000256" key="3">
    <source>
        <dbReference type="RuleBase" id="RU004549"/>
    </source>
</evidence>
<dbReference type="InterPro" id="IPR003311">
    <property type="entry name" value="AUX_IAA"/>
</dbReference>
<dbReference type="Proteomes" id="UP000775213">
    <property type="component" value="Unassembled WGS sequence"/>
</dbReference>
<dbReference type="GO" id="GO:0006355">
    <property type="term" value="P:regulation of DNA-templated transcription"/>
    <property type="evidence" value="ECO:0007669"/>
    <property type="project" value="InterPro"/>
</dbReference>
<dbReference type="GO" id="GO:0005634">
    <property type="term" value="C:nucleus"/>
    <property type="evidence" value="ECO:0007669"/>
    <property type="project" value="UniProtKB-SubCell"/>
</dbReference>
<comment type="function">
    <text evidence="1 3">Aux/IAA proteins are short-lived transcriptional factors that function as repressors of early auxin response genes at low auxin concentrations.</text>
</comment>
<dbReference type="InterPro" id="IPR033389">
    <property type="entry name" value="AUX/IAA_dom"/>
</dbReference>
<keyword evidence="3" id="KW-0805">Transcription regulation</keyword>
<proteinExistence type="inferred from homology"/>
<comment type="subunit">
    <text evidence="2 3">Homodimers and heterodimers.</text>
</comment>
<protein>
    <recommendedName>
        <fullName evidence="3">Auxin-responsive protein</fullName>
    </recommendedName>
</protein>
<reference evidence="5 6" key="1">
    <citation type="journal article" date="2021" name="Hortic Res">
        <title>Chromosome-scale assembly of the Dendrobium chrysotoxum genome enhances the understanding of orchid evolution.</title>
        <authorList>
            <person name="Zhang Y."/>
            <person name="Zhang G.Q."/>
            <person name="Zhang D."/>
            <person name="Liu X.D."/>
            <person name="Xu X.Y."/>
            <person name="Sun W.H."/>
            <person name="Yu X."/>
            <person name="Zhu X."/>
            <person name="Wang Z.W."/>
            <person name="Zhao X."/>
            <person name="Zhong W.Y."/>
            <person name="Chen H."/>
            <person name="Yin W.L."/>
            <person name="Huang T."/>
            <person name="Niu S.C."/>
            <person name="Liu Z.J."/>
        </authorList>
    </citation>
    <scope>NUCLEOTIDE SEQUENCE [LARGE SCALE GENOMIC DNA]</scope>
    <source>
        <strain evidence="5">Lindl</strain>
    </source>
</reference>
<evidence type="ECO:0000313" key="6">
    <source>
        <dbReference type="Proteomes" id="UP000775213"/>
    </source>
</evidence>
<evidence type="ECO:0000313" key="5">
    <source>
        <dbReference type="EMBL" id="KAH0449659.1"/>
    </source>
</evidence>
<dbReference type="PANTHER" id="PTHR31734">
    <property type="entry name" value="AUXIN-RESPONSIVE PROTEIN IAA17"/>
    <property type="match status" value="1"/>
</dbReference>
<comment type="similarity">
    <text evidence="3">Belongs to the Aux/IAA family.</text>
</comment>
<keyword evidence="3" id="KW-0539">Nucleus</keyword>
<evidence type="ECO:0000256" key="2">
    <source>
        <dbReference type="ARBA" id="ARBA00011726"/>
    </source>
</evidence>
<evidence type="ECO:0000259" key="4">
    <source>
        <dbReference type="Pfam" id="PF02309"/>
    </source>
</evidence>
<comment type="caution">
    <text evidence="5">The sequence shown here is derived from an EMBL/GenBank/DDBJ whole genome shotgun (WGS) entry which is preliminary data.</text>
</comment>
<sequence>MRRQIVVAALEFHPKSSISLARIDWLTTFTGRARDGREWITLQKLDDWIFPTVGAKRFSPFTDQTKVRKGNTTEDKWKNGSTASYLLNSQKCGSASTPVVGLPPIRSPRKNLNQHLEAHRRAPKPATSKKKFIVKINVVGIPIGRKIDILAYDCYEKLSSAVDKLFRDLLAAQMDSIASMKENVQKHAITGSLDGSG</sequence>
<gene>
    <name evidence="5" type="ORF">IEQ34_020351</name>
</gene>
<comment type="subcellular location">
    <subcellularLocation>
        <location evidence="3">Nucleus</location>
    </subcellularLocation>
</comment>
<keyword evidence="6" id="KW-1185">Reference proteome</keyword>
<dbReference type="GO" id="GO:0009734">
    <property type="term" value="P:auxin-activated signaling pathway"/>
    <property type="evidence" value="ECO:0007669"/>
    <property type="project" value="UniProtKB-UniRule"/>
</dbReference>
<organism evidence="5 6">
    <name type="scientific">Dendrobium chrysotoxum</name>
    <name type="common">Orchid</name>
    <dbReference type="NCBI Taxonomy" id="161865"/>
    <lineage>
        <taxon>Eukaryota</taxon>
        <taxon>Viridiplantae</taxon>
        <taxon>Streptophyta</taxon>
        <taxon>Embryophyta</taxon>
        <taxon>Tracheophyta</taxon>
        <taxon>Spermatophyta</taxon>
        <taxon>Magnoliopsida</taxon>
        <taxon>Liliopsida</taxon>
        <taxon>Asparagales</taxon>
        <taxon>Orchidaceae</taxon>
        <taxon>Epidendroideae</taxon>
        <taxon>Malaxideae</taxon>
        <taxon>Dendrobiinae</taxon>
        <taxon>Dendrobium</taxon>
    </lineage>
</organism>